<reference evidence="6 7" key="1">
    <citation type="submission" date="2019-10" db="EMBL/GenBank/DDBJ databases">
        <title>Georgenia wutianyii sp. nov. and Georgenia yuyongxinii sp. nov. isolated from plateau pika (Ochotona curzoniae) in the Qinghai-Tibet plateau of China.</title>
        <authorList>
            <person name="Tian Z."/>
        </authorList>
    </citation>
    <scope>NUCLEOTIDE SEQUENCE [LARGE SCALE GENOMIC DNA]</scope>
    <source>
        <strain evidence="6 7">JCM 19765</strain>
    </source>
</reference>
<feature type="domain" description="HTH luxR-type" evidence="5">
    <location>
        <begin position="183"/>
        <end position="248"/>
    </location>
</feature>
<evidence type="ECO:0000256" key="4">
    <source>
        <dbReference type="SAM" id="MobiDB-lite"/>
    </source>
</evidence>
<feature type="compositionally biased region" description="Pro residues" evidence="4">
    <location>
        <begin position="262"/>
        <end position="272"/>
    </location>
</feature>
<proteinExistence type="predicted"/>
<gene>
    <name evidence="6" type="ORF">GB881_05935</name>
</gene>
<comment type="caution">
    <text evidence="6">The sequence shown here is derived from an EMBL/GenBank/DDBJ whole genome shotgun (WGS) entry which is preliminary data.</text>
</comment>
<dbReference type="AlphaFoldDB" id="A0A6N7EHY6"/>
<dbReference type="CDD" id="cd06170">
    <property type="entry name" value="LuxR_C_like"/>
    <property type="match status" value="1"/>
</dbReference>
<dbReference type="PRINTS" id="PR00038">
    <property type="entry name" value="HTHLUXR"/>
</dbReference>
<dbReference type="GO" id="GO:0006355">
    <property type="term" value="P:regulation of DNA-templated transcription"/>
    <property type="evidence" value="ECO:0007669"/>
    <property type="project" value="InterPro"/>
</dbReference>
<dbReference type="Proteomes" id="UP000437709">
    <property type="component" value="Unassembled WGS sequence"/>
</dbReference>
<organism evidence="6 7">
    <name type="scientific">Georgenia subflava</name>
    <dbReference type="NCBI Taxonomy" id="1622177"/>
    <lineage>
        <taxon>Bacteria</taxon>
        <taxon>Bacillati</taxon>
        <taxon>Actinomycetota</taxon>
        <taxon>Actinomycetes</taxon>
        <taxon>Micrococcales</taxon>
        <taxon>Bogoriellaceae</taxon>
        <taxon>Georgenia</taxon>
    </lineage>
</organism>
<dbReference type="PANTHER" id="PTHR44688:SF16">
    <property type="entry name" value="DNA-BINDING TRANSCRIPTIONAL ACTIVATOR DEVR_DOSR"/>
    <property type="match status" value="1"/>
</dbReference>
<evidence type="ECO:0000256" key="3">
    <source>
        <dbReference type="ARBA" id="ARBA00023163"/>
    </source>
</evidence>
<dbReference type="OrthoDB" id="3178272at2"/>
<protein>
    <recommendedName>
        <fullName evidence="5">HTH luxR-type domain-containing protein</fullName>
    </recommendedName>
</protein>
<dbReference type="EMBL" id="WHPC01000015">
    <property type="protein sequence ID" value="MPV36598.1"/>
    <property type="molecule type" value="Genomic_DNA"/>
</dbReference>
<name>A0A6N7EHY6_9MICO</name>
<dbReference type="PROSITE" id="PS50043">
    <property type="entry name" value="HTH_LUXR_2"/>
    <property type="match status" value="1"/>
</dbReference>
<dbReference type="SMART" id="SM00421">
    <property type="entry name" value="HTH_LUXR"/>
    <property type="match status" value="1"/>
</dbReference>
<keyword evidence="7" id="KW-1185">Reference proteome</keyword>
<dbReference type="PANTHER" id="PTHR44688">
    <property type="entry name" value="DNA-BINDING TRANSCRIPTIONAL ACTIVATOR DEVR_DOSR"/>
    <property type="match status" value="1"/>
</dbReference>
<evidence type="ECO:0000256" key="2">
    <source>
        <dbReference type="ARBA" id="ARBA00023125"/>
    </source>
</evidence>
<dbReference type="SUPFAM" id="SSF46894">
    <property type="entry name" value="C-terminal effector domain of the bipartite response regulators"/>
    <property type="match status" value="1"/>
</dbReference>
<keyword evidence="1" id="KW-0805">Transcription regulation</keyword>
<keyword evidence="3" id="KW-0804">Transcription</keyword>
<dbReference type="InterPro" id="IPR000792">
    <property type="entry name" value="Tscrpt_reg_LuxR_C"/>
</dbReference>
<dbReference type="RefSeq" id="WP_152194189.1">
    <property type="nucleotide sequence ID" value="NZ_VUKD01000001.1"/>
</dbReference>
<accession>A0A6N7EHY6</accession>
<evidence type="ECO:0000259" key="5">
    <source>
        <dbReference type="PROSITE" id="PS50043"/>
    </source>
</evidence>
<dbReference type="Gene3D" id="1.10.10.10">
    <property type="entry name" value="Winged helix-like DNA-binding domain superfamily/Winged helix DNA-binding domain"/>
    <property type="match status" value="1"/>
</dbReference>
<sequence>MVAARTARRWLRVAGDVLAEPDAGSAEDRLLAALAQEFGAMCIVRTSAGAGGHTWAPPWPAGFSAPDEVRSLALARAADQPLVAHLAATGTGAPFSLADAEAAGRRLSPWARELIAALGLTVHQLALPLPGPGGPDAYGIVGDSQYGDKDLELARELQPLVVGLDRHVLMLRELRRAADGVHTPAGSSMLTPREQLVLEGIAAGSTVNGMAVRLGISPRTVHKHQENLYRKLRAVDRLSAVLSAQREGLLPSEGAGRGWAPSPRPPHPPSVI</sequence>
<dbReference type="InterPro" id="IPR036388">
    <property type="entry name" value="WH-like_DNA-bd_sf"/>
</dbReference>
<evidence type="ECO:0000256" key="1">
    <source>
        <dbReference type="ARBA" id="ARBA00023015"/>
    </source>
</evidence>
<evidence type="ECO:0000313" key="7">
    <source>
        <dbReference type="Proteomes" id="UP000437709"/>
    </source>
</evidence>
<dbReference type="InterPro" id="IPR016032">
    <property type="entry name" value="Sig_transdc_resp-reg_C-effctor"/>
</dbReference>
<feature type="region of interest" description="Disordered" evidence="4">
    <location>
        <begin position="252"/>
        <end position="272"/>
    </location>
</feature>
<keyword evidence="2" id="KW-0238">DNA-binding</keyword>
<dbReference type="Pfam" id="PF00196">
    <property type="entry name" value="GerE"/>
    <property type="match status" value="1"/>
</dbReference>
<evidence type="ECO:0000313" key="6">
    <source>
        <dbReference type="EMBL" id="MPV36598.1"/>
    </source>
</evidence>
<dbReference type="GO" id="GO:0003677">
    <property type="term" value="F:DNA binding"/>
    <property type="evidence" value="ECO:0007669"/>
    <property type="project" value="UniProtKB-KW"/>
</dbReference>